<organism evidence="3 4">
    <name type="scientific">Hevea brasiliensis</name>
    <name type="common">Para rubber tree</name>
    <name type="synonym">Siphonia brasiliensis</name>
    <dbReference type="NCBI Taxonomy" id="3981"/>
    <lineage>
        <taxon>Eukaryota</taxon>
        <taxon>Viridiplantae</taxon>
        <taxon>Streptophyta</taxon>
        <taxon>Embryophyta</taxon>
        <taxon>Tracheophyta</taxon>
        <taxon>Spermatophyta</taxon>
        <taxon>Magnoliopsida</taxon>
        <taxon>eudicotyledons</taxon>
        <taxon>Gunneridae</taxon>
        <taxon>Pentapetalae</taxon>
        <taxon>rosids</taxon>
        <taxon>fabids</taxon>
        <taxon>Malpighiales</taxon>
        <taxon>Euphorbiaceae</taxon>
        <taxon>Crotonoideae</taxon>
        <taxon>Micrandreae</taxon>
        <taxon>Hevea</taxon>
    </lineage>
</organism>
<dbReference type="Proteomes" id="UP000467840">
    <property type="component" value="Chromosome 7"/>
</dbReference>
<feature type="coiled-coil region" evidence="1">
    <location>
        <begin position="520"/>
        <end position="554"/>
    </location>
</feature>
<dbReference type="AlphaFoldDB" id="A0A6A6L2A3"/>
<accession>A0A6A6L2A3</accession>
<evidence type="ECO:0000313" key="4">
    <source>
        <dbReference type="Proteomes" id="UP000467840"/>
    </source>
</evidence>
<feature type="region of interest" description="Disordered" evidence="2">
    <location>
        <begin position="209"/>
        <end position="233"/>
    </location>
</feature>
<evidence type="ECO:0000256" key="2">
    <source>
        <dbReference type="SAM" id="MobiDB-lite"/>
    </source>
</evidence>
<reference evidence="3 4" key="1">
    <citation type="journal article" date="2020" name="Mol. Plant">
        <title>The Chromosome-Based Rubber Tree Genome Provides New Insights into Spurge Genome Evolution and Rubber Biosynthesis.</title>
        <authorList>
            <person name="Liu J."/>
            <person name="Shi C."/>
            <person name="Shi C.C."/>
            <person name="Li W."/>
            <person name="Zhang Q.J."/>
            <person name="Zhang Y."/>
            <person name="Li K."/>
            <person name="Lu H.F."/>
            <person name="Shi C."/>
            <person name="Zhu S.T."/>
            <person name="Xiao Z.Y."/>
            <person name="Nan H."/>
            <person name="Yue Y."/>
            <person name="Zhu X.G."/>
            <person name="Wu Y."/>
            <person name="Hong X.N."/>
            <person name="Fan G.Y."/>
            <person name="Tong Y."/>
            <person name="Zhang D."/>
            <person name="Mao C.L."/>
            <person name="Liu Y.L."/>
            <person name="Hao S.J."/>
            <person name="Liu W.Q."/>
            <person name="Lv M.Q."/>
            <person name="Zhang H.B."/>
            <person name="Liu Y."/>
            <person name="Hu-Tang G.R."/>
            <person name="Wang J.P."/>
            <person name="Wang J.H."/>
            <person name="Sun Y.H."/>
            <person name="Ni S.B."/>
            <person name="Chen W.B."/>
            <person name="Zhang X.C."/>
            <person name="Jiao Y.N."/>
            <person name="Eichler E.E."/>
            <person name="Li G.H."/>
            <person name="Liu X."/>
            <person name="Gao L.Z."/>
        </authorList>
    </citation>
    <scope>NUCLEOTIDE SEQUENCE [LARGE SCALE GENOMIC DNA]</scope>
    <source>
        <strain evidence="4">cv. GT1</strain>
        <tissue evidence="3">Leaf</tissue>
    </source>
</reference>
<dbReference type="EMBL" id="JAAGAX010000013">
    <property type="protein sequence ID" value="KAF2295470.1"/>
    <property type="molecule type" value="Genomic_DNA"/>
</dbReference>
<feature type="compositionally biased region" description="Basic residues" evidence="2">
    <location>
        <begin position="223"/>
        <end position="233"/>
    </location>
</feature>
<dbReference type="PANTHER" id="PTHR37754:SF1">
    <property type="entry name" value="CALCIUM ION-BINDING PROTEIN"/>
    <property type="match status" value="1"/>
</dbReference>
<proteinExistence type="predicted"/>
<evidence type="ECO:0000313" key="3">
    <source>
        <dbReference type="EMBL" id="KAF2295470.1"/>
    </source>
</evidence>
<name>A0A6A6L2A3_HEVBR</name>
<sequence length="608" mass="68503">MCLISYFVLYFSDKAINANDDFRLQDGLASLESKGIDGIRENFLWKIEVLQLQVRKLKARIEKVVSENPRKFSSINRLSVPASCVALTCSDQNPASPLENGQRMPARSLYTLSQNMFDFNVGDLIPETAVSSRGEVTCLPVMIESTSQAQADEGILIHNNQVAKEEMQDLKNCGSQLIEKHHLLIEKQTLRASEVDMSPEAFVPRVNFGGKTLPKSRSNVSNNKRKQGRRRSGRVIEPAKWDVYESHGRSLLSSFNVLTIANSMLTGLPSMHATSFVMGTLYKQFLEKNISSFEDFHSGILDIFDTFISELPIEYYDLPSRKELEACFNDWRRAPSHQKEELSVGLMKKSINLSKLVDSILVTGMVTAAMAAKEQETLYPNAIPNDIIPEEAEEEEAPSEEQTLQGKGKIVKYVAREDIPCQPSSKLQQAVVDEMLSLFEKFESELTPSTVEIQVALQNVTDALKTGPSILQDAEQFKKLKRALHLLTCSSEDSLAAGQMAISTNFEQEVDILEAKFRNASFVASKASQLEANKEQAKKDFQEAYRLFRELKANDNQYKDKMGKLKPEMDCLKAAEKENLRKINDCFECGKFHKELASRCEMKWSRAN</sequence>
<gene>
    <name evidence="3" type="ORF">GH714_032999</name>
</gene>
<keyword evidence="1" id="KW-0175">Coiled coil</keyword>
<comment type="caution">
    <text evidence="3">The sequence shown here is derived from an EMBL/GenBank/DDBJ whole genome shotgun (WGS) entry which is preliminary data.</text>
</comment>
<dbReference type="PANTHER" id="PTHR37754">
    <property type="entry name" value="CALCIUM ION-BINDING PROTEIN"/>
    <property type="match status" value="1"/>
</dbReference>
<evidence type="ECO:0000256" key="1">
    <source>
        <dbReference type="SAM" id="Coils"/>
    </source>
</evidence>
<keyword evidence="4" id="KW-1185">Reference proteome</keyword>
<protein>
    <submittedName>
        <fullName evidence="3">Uncharacterized protein</fullName>
    </submittedName>
</protein>